<dbReference type="Pfam" id="PF07859">
    <property type="entry name" value="Abhydrolase_3"/>
    <property type="match status" value="1"/>
</dbReference>
<evidence type="ECO:0000259" key="2">
    <source>
        <dbReference type="Pfam" id="PF07859"/>
    </source>
</evidence>
<dbReference type="InterPro" id="IPR013094">
    <property type="entry name" value="AB_hydrolase_3"/>
</dbReference>
<dbReference type="Gene3D" id="3.40.50.1820">
    <property type="entry name" value="alpha/beta hydrolase"/>
    <property type="match status" value="1"/>
</dbReference>
<name>A0A3B0S4S6_9ZZZZ</name>
<sequence>MHIDPTLLTDEAVSHETRQFNTGLQEMLSALPPMTSFEPEELRRARREGKSWMGPIVYSDHARTITIDGPGGDLALRVIEVGASNGVYLHIHGGGWVLGAADMSDVGNEAMARDAGVTVVSIEYRLAPEHPYPAGLEDCVAAAQWLIGNAASEFGSDRLTIGGESAGANLAAATLLKVRDDTGYTDWAGANLVYGSYLPHGTPSVRQWSREGLILDPESMSWFGDRYTEGRDVPMDDPYFSPLYGVLDDMPPGLFTVGTWDPLLDDTLFMAMRW</sequence>
<dbReference type="GO" id="GO:0016787">
    <property type="term" value="F:hydrolase activity"/>
    <property type="evidence" value="ECO:0007669"/>
    <property type="project" value="UniProtKB-KW"/>
</dbReference>
<dbReference type="InterPro" id="IPR050300">
    <property type="entry name" value="GDXG_lipolytic_enzyme"/>
</dbReference>
<evidence type="ECO:0000256" key="1">
    <source>
        <dbReference type="ARBA" id="ARBA00022801"/>
    </source>
</evidence>
<reference evidence="3" key="1">
    <citation type="submission" date="2018-06" db="EMBL/GenBank/DDBJ databases">
        <authorList>
            <person name="Zhirakovskaya E."/>
        </authorList>
    </citation>
    <scope>NUCLEOTIDE SEQUENCE</scope>
</reference>
<evidence type="ECO:0000313" key="3">
    <source>
        <dbReference type="EMBL" id="VAV99259.1"/>
    </source>
</evidence>
<dbReference type="PANTHER" id="PTHR48081">
    <property type="entry name" value="AB HYDROLASE SUPERFAMILY PROTEIN C4A8.06C"/>
    <property type="match status" value="1"/>
</dbReference>
<dbReference type="SUPFAM" id="SSF53474">
    <property type="entry name" value="alpha/beta-Hydrolases"/>
    <property type="match status" value="1"/>
</dbReference>
<gene>
    <name evidence="3" type="ORF">MNBD_ACTINO01-1358</name>
</gene>
<protein>
    <recommendedName>
        <fullName evidence="2">Alpha/beta hydrolase fold-3 domain-containing protein</fullName>
    </recommendedName>
</protein>
<dbReference type="InterPro" id="IPR029058">
    <property type="entry name" value="AB_hydrolase_fold"/>
</dbReference>
<dbReference type="AlphaFoldDB" id="A0A3B0S4S6"/>
<proteinExistence type="predicted"/>
<feature type="non-terminal residue" evidence="3">
    <location>
        <position position="274"/>
    </location>
</feature>
<feature type="domain" description="Alpha/beta hydrolase fold-3" evidence="2">
    <location>
        <begin position="89"/>
        <end position="273"/>
    </location>
</feature>
<accession>A0A3B0S4S6</accession>
<keyword evidence="1" id="KW-0378">Hydrolase</keyword>
<organism evidence="3">
    <name type="scientific">hydrothermal vent metagenome</name>
    <dbReference type="NCBI Taxonomy" id="652676"/>
    <lineage>
        <taxon>unclassified sequences</taxon>
        <taxon>metagenomes</taxon>
        <taxon>ecological metagenomes</taxon>
    </lineage>
</organism>
<dbReference type="EMBL" id="UOEI01000253">
    <property type="protein sequence ID" value="VAV99259.1"/>
    <property type="molecule type" value="Genomic_DNA"/>
</dbReference>
<dbReference type="PANTHER" id="PTHR48081:SF8">
    <property type="entry name" value="ALPHA_BETA HYDROLASE FOLD-3 DOMAIN-CONTAINING PROTEIN-RELATED"/>
    <property type="match status" value="1"/>
</dbReference>